<dbReference type="OrthoDB" id="9766710at2"/>
<dbReference type="PANTHER" id="PTHR12558:SF13">
    <property type="entry name" value="CELL DIVISION CYCLE PROTEIN 27 HOMOLOG"/>
    <property type="match status" value="1"/>
</dbReference>
<proteinExistence type="predicted"/>
<evidence type="ECO:0000313" key="3">
    <source>
        <dbReference type="EMBL" id="TNC51530.1"/>
    </source>
</evidence>
<comment type="caution">
    <text evidence="3">The sequence shown here is derived from an EMBL/GenBank/DDBJ whole genome shotgun (WGS) entry which is preliminary data.</text>
</comment>
<accession>A0A5C4MZ54</accession>
<sequence length="623" mass="65741">MTSGRLPPVLTGAGTCWSAAAQPNLWLQRGSAALNFGHWDTMTGNTAVHGSGQKAALLGALALALNTWSLPAQADTEAGAAPAGVYLSARAARQAADLTAASDLFAQALESDAADPWLLGNALSADLGLGRIEAAADLADRIVEAGLASPFAHLVLTVSNARDGDWRAILSDLKAGRKVGPLVDGLARGYAWLGLGDDAAALSAFDELAANSDFRAFGLYHKALALALSGDLAGSEALFSGPEAKGVQRTRRSILAHAQVLGALGRSDEAVALLDDSFGSDLDEPLAALRARLAAGGPVTFDLVRSPQEGLAEVYFSIAAVLAEGDAEAGLLYARAALALNERHAEAALLTAELFQTLGQPTLAREAYGLVPPDSPVFIAAEFGRAEVLRDTGEEEAALEVLTGLAQDRPDLADAEVGRGDLLRGLERHEEAEAAYGRAIELFSQDSGRLWFVHFMRALAREAQGDWPGAEADLRRSLDLRPDQPQVLNHLGYSLVDRGEKLDEALALIAQAVDLHPDNGAIVDSLGWAYYRLGRYAEAVEQLEKAATLEANDPVVNDHLGDAYWRVDRTREARFQWNRALSLDPAPADIERIREKLASGLAAPTDTEDAKETAGLPAGNQGG</sequence>
<gene>
    <name evidence="3" type="ORF">FHG66_05015</name>
</gene>
<evidence type="ECO:0000256" key="2">
    <source>
        <dbReference type="SAM" id="MobiDB-lite"/>
    </source>
</evidence>
<evidence type="ECO:0000256" key="1">
    <source>
        <dbReference type="PROSITE-ProRule" id="PRU00339"/>
    </source>
</evidence>
<dbReference type="PROSITE" id="PS50005">
    <property type="entry name" value="TPR"/>
    <property type="match status" value="1"/>
</dbReference>
<organism evidence="3 4">
    <name type="scientific">Rubellimicrobium rubrum</name>
    <dbReference type="NCBI Taxonomy" id="2585369"/>
    <lineage>
        <taxon>Bacteria</taxon>
        <taxon>Pseudomonadati</taxon>
        <taxon>Pseudomonadota</taxon>
        <taxon>Alphaproteobacteria</taxon>
        <taxon>Rhodobacterales</taxon>
        <taxon>Roseobacteraceae</taxon>
        <taxon>Rubellimicrobium</taxon>
    </lineage>
</organism>
<reference evidence="3 4" key="1">
    <citation type="submission" date="2019-06" db="EMBL/GenBank/DDBJ databases">
        <title>YIM 131921 draft genome.</title>
        <authorList>
            <person name="Jiang L."/>
        </authorList>
    </citation>
    <scope>NUCLEOTIDE SEQUENCE [LARGE SCALE GENOMIC DNA]</scope>
    <source>
        <strain evidence="3 4">YIM 131921</strain>
    </source>
</reference>
<feature type="repeat" description="TPR" evidence="1">
    <location>
        <begin position="520"/>
        <end position="553"/>
    </location>
</feature>
<keyword evidence="1" id="KW-0802">TPR repeat</keyword>
<name>A0A5C4MZ54_9RHOB</name>
<dbReference type="AlphaFoldDB" id="A0A5C4MZ54"/>
<evidence type="ECO:0000313" key="4">
    <source>
        <dbReference type="Proteomes" id="UP000305887"/>
    </source>
</evidence>
<keyword evidence="4" id="KW-1185">Reference proteome</keyword>
<dbReference type="Gene3D" id="1.25.40.10">
    <property type="entry name" value="Tetratricopeptide repeat domain"/>
    <property type="match status" value="2"/>
</dbReference>
<protein>
    <submittedName>
        <fullName evidence="3">Tetratricopeptide repeat protein</fullName>
    </submittedName>
</protein>
<dbReference type="PANTHER" id="PTHR12558">
    <property type="entry name" value="CELL DIVISION CYCLE 16,23,27"/>
    <property type="match status" value="1"/>
</dbReference>
<dbReference type="Pfam" id="PF13181">
    <property type="entry name" value="TPR_8"/>
    <property type="match status" value="1"/>
</dbReference>
<dbReference type="SUPFAM" id="SSF48452">
    <property type="entry name" value="TPR-like"/>
    <property type="match status" value="2"/>
</dbReference>
<dbReference type="InterPro" id="IPR011990">
    <property type="entry name" value="TPR-like_helical_dom_sf"/>
</dbReference>
<dbReference type="EMBL" id="VDFU01000004">
    <property type="protein sequence ID" value="TNC51530.1"/>
    <property type="molecule type" value="Genomic_DNA"/>
</dbReference>
<dbReference type="SMART" id="SM00028">
    <property type="entry name" value="TPR"/>
    <property type="match status" value="5"/>
</dbReference>
<dbReference type="Pfam" id="PF13432">
    <property type="entry name" value="TPR_16"/>
    <property type="match status" value="1"/>
</dbReference>
<feature type="region of interest" description="Disordered" evidence="2">
    <location>
        <begin position="597"/>
        <end position="623"/>
    </location>
</feature>
<dbReference type="InterPro" id="IPR019734">
    <property type="entry name" value="TPR_rpt"/>
</dbReference>
<dbReference type="Proteomes" id="UP000305887">
    <property type="component" value="Unassembled WGS sequence"/>
</dbReference>